<accession>A0A3P7M837</accession>
<evidence type="ECO:0000259" key="6">
    <source>
        <dbReference type="Pfam" id="PF01490"/>
    </source>
</evidence>
<dbReference type="GO" id="GO:0016020">
    <property type="term" value="C:membrane"/>
    <property type="evidence" value="ECO:0007669"/>
    <property type="project" value="UniProtKB-SubCell"/>
</dbReference>
<feature type="domain" description="Amino acid transporter transmembrane" evidence="6">
    <location>
        <begin position="2"/>
        <end position="52"/>
    </location>
</feature>
<keyword evidence="2" id="KW-0812">Transmembrane</keyword>
<dbReference type="InterPro" id="IPR013057">
    <property type="entry name" value="AA_transpt_TM"/>
</dbReference>
<dbReference type="OrthoDB" id="655540at2759"/>
<evidence type="ECO:0000256" key="4">
    <source>
        <dbReference type="ARBA" id="ARBA00023136"/>
    </source>
</evidence>
<comment type="subcellular location">
    <subcellularLocation>
        <location evidence="1">Membrane</location>
    </subcellularLocation>
</comment>
<dbReference type="STRING" id="42156.A0A3P7M837"/>
<dbReference type="Proteomes" id="UP000277928">
    <property type="component" value="Unassembled WGS sequence"/>
</dbReference>
<proteinExistence type="predicted"/>
<evidence type="ECO:0000313" key="8">
    <source>
        <dbReference type="Proteomes" id="UP000277928"/>
    </source>
</evidence>
<name>A0A3P7M837_LITSI</name>
<dbReference type="AlphaFoldDB" id="A0A3P7M837"/>
<reference evidence="7 8" key="1">
    <citation type="submission" date="2018-08" db="EMBL/GenBank/DDBJ databases">
        <authorList>
            <person name="Laetsch R D."/>
            <person name="Stevens L."/>
            <person name="Kumar S."/>
            <person name="Blaxter L. M."/>
        </authorList>
    </citation>
    <scope>NUCLEOTIDE SEQUENCE [LARGE SCALE GENOMIC DNA]</scope>
</reference>
<evidence type="ECO:0000256" key="3">
    <source>
        <dbReference type="ARBA" id="ARBA00022989"/>
    </source>
</evidence>
<keyword evidence="5" id="KW-0732">Signal</keyword>
<evidence type="ECO:0000313" key="7">
    <source>
        <dbReference type="EMBL" id="VDM92601.1"/>
    </source>
</evidence>
<evidence type="ECO:0000256" key="1">
    <source>
        <dbReference type="ARBA" id="ARBA00004370"/>
    </source>
</evidence>
<dbReference type="EMBL" id="UYRX01002032">
    <property type="protein sequence ID" value="VDM92601.1"/>
    <property type="molecule type" value="Genomic_DNA"/>
</dbReference>
<keyword evidence="8" id="KW-1185">Reference proteome</keyword>
<evidence type="ECO:0000256" key="2">
    <source>
        <dbReference type="ARBA" id="ARBA00022692"/>
    </source>
</evidence>
<protein>
    <recommendedName>
        <fullName evidence="6">Amino acid transporter transmembrane domain-containing protein</fullName>
    </recommendedName>
</protein>
<gene>
    <name evidence="7" type="ORF">NLS_LOCUS9854</name>
</gene>
<keyword evidence="4" id="KW-0472">Membrane</keyword>
<feature type="chain" id="PRO_5018015284" description="Amino acid transporter transmembrane domain-containing protein" evidence="5">
    <location>
        <begin position="21"/>
        <end position="70"/>
    </location>
</feature>
<keyword evidence="3" id="KW-1133">Transmembrane helix</keyword>
<feature type="signal peptide" evidence="5">
    <location>
        <begin position="1"/>
        <end position="20"/>
    </location>
</feature>
<organism evidence="7 8">
    <name type="scientific">Litomosoides sigmodontis</name>
    <name type="common">Filarial nematode worm</name>
    <dbReference type="NCBI Taxonomy" id="42156"/>
    <lineage>
        <taxon>Eukaryota</taxon>
        <taxon>Metazoa</taxon>
        <taxon>Ecdysozoa</taxon>
        <taxon>Nematoda</taxon>
        <taxon>Chromadorea</taxon>
        <taxon>Rhabditida</taxon>
        <taxon>Spirurina</taxon>
        <taxon>Spiruromorpha</taxon>
        <taxon>Filarioidea</taxon>
        <taxon>Onchocercidae</taxon>
        <taxon>Litomosoides</taxon>
    </lineage>
</organism>
<sequence>MQRVLIRSAVLGSILICALTVPDFGPFMNFVGALTNPPTCVVLPALTNLYLNAMCIDEKTRDYKIPTFPE</sequence>
<evidence type="ECO:0000256" key="5">
    <source>
        <dbReference type="SAM" id="SignalP"/>
    </source>
</evidence>
<dbReference type="Pfam" id="PF01490">
    <property type="entry name" value="Aa_trans"/>
    <property type="match status" value="1"/>
</dbReference>